<evidence type="ECO:0000256" key="4">
    <source>
        <dbReference type="ARBA" id="ARBA00022692"/>
    </source>
</evidence>
<dbReference type="FunFam" id="3.40.50.300:FF:000479">
    <property type="entry name" value="Multidrug resistance protein 1A"/>
    <property type="match status" value="1"/>
</dbReference>
<feature type="transmembrane region" description="Helical" evidence="13">
    <location>
        <begin position="764"/>
        <end position="792"/>
    </location>
</feature>
<keyword evidence="3" id="KW-0813">Transport</keyword>
<feature type="transmembrane region" description="Helical" evidence="13">
    <location>
        <begin position="230"/>
        <end position="250"/>
    </location>
</feature>
<comment type="caution">
    <text evidence="16">The sequence shown here is derived from an EMBL/GenBank/DDBJ whole genome shotgun (WGS) entry which is preliminary data.</text>
</comment>
<reference evidence="16" key="1">
    <citation type="submission" date="2021-02" db="EMBL/GenBank/DDBJ databases">
        <authorList>
            <person name="Nowell W R."/>
        </authorList>
    </citation>
    <scope>NUCLEOTIDE SEQUENCE</scope>
</reference>
<dbReference type="GO" id="GO:0005524">
    <property type="term" value="F:ATP binding"/>
    <property type="evidence" value="ECO:0007669"/>
    <property type="project" value="UniProtKB-KW"/>
</dbReference>
<dbReference type="InterPro" id="IPR039421">
    <property type="entry name" value="Type_1_exporter"/>
</dbReference>
<feature type="transmembrane region" description="Helical" evidence="13">
    <location>
        <begin position="912"/>
        <end position="929"/>
    </location>
</feature>
<dbReference type="PROSITE" id="PS50893">
    <property type="entry name" value="ABC_TRANSPORTER_2"/>
    <property type="match status" value="2"/>
</dbReference>
<dbReference type="PROSITE" id="PS50929">
    <property type="entry name" value="ABC_TM1F"/>
    <property type="match status" value="2"/>
</dbReference>
<dbReference type="FunFam" id="1.20.1560.10:FF:000018">
    <property type="entry name" value="ATP-binding cassette subfamily B member 11"/>
    <property type="match status" value="1"/>
</dbReference>
<dbReference type="CDD" id="cd03249">
    <property type="entry name" value="ABC_MTABC3_MDL1_MDL2"/>
    <property type="match status" value="2"/>
</dbReference>
<evidence type="ECO:0000256" key="10">
    <source>
        <dbReference type="ARBA" id="ARBA00023136"/>
    </source>
</evidence>
<keyword evidence="5" id="KW-0677">Repeat</keyword>
<feature type="domain" description="ABC transporter" evidence="14">
    <location>
        <begin position="1093"/>
        <end position="1331"/>
    </location>
</feature>
<feature type="transmembrane region" description="Helical" evidence="13">
    <location>
        <begin position="333"/>
        <end position="358"/>
    </location>
</feature>
<organism evidence="16 17">
    <name type="scientific">Rotaria sordida</name>
    <dbReference type="NCBI Taxonomy" id="392033"/>
    <lineage>
        <taxon>Eukaryota</taxon>
        <taxon>Metazoa</taxon>
        <taxon>Spiralia</taxon>
        <taxon>Gnathifera</taxon>
        <taxon>Rotifera</taxon>
        <taxon>Eurotatoria</taxon>
        <taxon>Bdelloidea</taxon>
        <taxon>Philodinida</taxon>
        <taxon>Philodinidae</taxon>
        <taxon>Rotaria</taxon>
    </lineage>
</organism>
<evidence type="ECO:0000256" key="6">
    <source>
        <dbReference type="ARBA" id="ARBA00022741"/>
    </source>
</evidence>
<evidence type="ECO:0000256" key="5">
    <source>
        <dbReference type="ARBA" id="ARBA00022737"/>
    </source>
</evidence>
<evidence type="ECO:0000256" key="9">
    <source>
        <dbReference type="ARBA" id="ARBA00022989"/>
    </source>
</evidence>
<dbReference type="GO" id="GO:0090374">
    <property type="term" value="P:oligopeptide export from mitochondrion"/>
    <property type="evidence" value="ECO:0007669"/>
    <property type="project" value="TreeGrafter"/>
</dbReference>
<dbReference type="Gene3D" id="3.40.50.300">
    <property type="entry name" value="P-loop containing nucleotide triphosphate hydrolases"/>
    <property type="match status" value="2"/>
</dbReference>
<keyword evidence="4 13" id="KW-0812">Transmembrane</keyword>
<dbReference type="Gene3D" id="1.20.1560.10">
    <property type="entry name" value="ABC transporter type 1, transmembrane domain"/>
    <property type="match status" value="1"/>
</dbReference>
<dbReference type="CDD" id="cd18578">
    <property type="entry name" value="ABC_6TM_Pgp_ABCB1_D2_like"/>
    <property type="match status" value="1"/>
</dbReference>
<dbReference type="InterPro" id="IPR027417">
    <property type="entry name" value="P-loop_NTPase"/>
</dbReference>
<keyword evidence="6" id="KW-0547">Nucleotide-binding</keyword>
<dbReference type="EMBL" id="CAJNOT010001228">
    <property type="protein sequence ID" value="CAF1167618.1"/>
    <property type="molecule type" value="Genomic_DNA"/>
</dbReference>
<gene>
    <name evidence="16" type="ORF">ZHD862_LOCUS21034</name>
</gene>
<dbReference type="GO" id="GO:0005743">
    <property type="term" value="C:mitochondrial inner membrane"/>
    <property type="evidence" value="ECO:0007669"/>
    <property type="project" value="TreeGrafter"/>
</dbReference>
<dbReference type="InterPro" id="IPR011527">
    <property type="entry name" value="ABC1_TM_dom"/>
</dbReference>
<dbReference type="FunFam" id="3.40.50.300:FF:000205">
    <property type="entry name" value="ABC transporter B family member 4"/>
    <property type="match status" value="1"/>
</dbReference>
<dbReference type="Proteomes" id="UP000663864">
    <property type="component" value="Unassembled WGS sequence"/>
</dbReference>
<sequence>MPILNGNLKSNGKVTPLNDEPDKQSGDQEIDNTNITIPNNPIEIAQEANIGNLENGLPKIDQNEKESPEKKKPEGPKLKAYEIYKFADKWDILFMILGTIAALASGAAMPIMMWLFQSVANSLVNIGKGNATTATNCYTDSSSGVDPISSIQGIIKWYATLGVASIVVHWMAYGFWMSTTERQLRRIRYGLFESIMRQEIGWFDCLNAGELSSRLIDDLDNIREGIGFRVADFFCLLSRIIATLVFSFYTGWKLTLVFLSISPLIVLSFNLLIRVIVRYTVLELQAYSTANSIAQEVLGAIRTVTAFSGQKKETERYKKNLTEGRRIGIQKGIMLGVTQGLVNIVLYGGIAIIFWYGPYLIRTECENYSAGHWMVIFISCLTSTFALANLIPNIQSFAEALGSGAYVFEIIKRESKINVFKNDGDTPSKFTGDIEFKNVQFKYPSRQEAPILNGLNVKIPSGKTVALCGPSGCGKSTAIQLIQRFYDPDYGQIMLDGHDIRSINLKWLRSNIGIVSQEPVLFFGTIEDNIRYGKLDATEEEIIAAAKMANAHDFIMQLPQNYKTSSGDKLSGGQKQRVAIARALISNPKILLLDEATSALDNRGEKLVQEALDKAKEGRTTIVIAHRLSTIKNADIIVGLERGEVVEYGTHDELMQRKGLYYELVTAQSEKEKHKDKEVDSDKENEMEEELARQVREATKQKPRRQSRRMSIMLRRSSIVSVKSIASEISEAGDDIGTIDEIEEKPFFSMPFILKVLRLNAPEWIYLLFGAIASLIFGGIMPAFSLVFSQVFGALAETDPNKQEEQIRTYTYVIFLIGLAGGISQIISSVTLAKAGEELTMRMRILSFKTILRQEIGWFDIDENNLGALVTRLSSDAASLKGFTGPTFGVILSAVGALVTALAISFEAGWKLTLVILCFTPLMVFTGLIQGEQFSKAAGDKKDSSTAAEEGGKYATQAIENIRTVVSLHLEDNFIQLYEEAFDRDFRNRMLYLHYISFANALANSLMFFIHAASFGYGVKLIQDKDMTFDSVFRVFSVITFAAMSIGRSASMAPSYAKGKASARRILDLNKRESKIDPEDSSGITLSDINGNIEFRDVRFRYPARPKLRILHRFNLNCNSGETTALVGPSGSGKSTSVALIQRFYDPLTGTVLLDGHDIKTLNIQWLRSLLGLVQQEPVLFNLSIRDNIAYGDNSRQVTQDEIEAAARKANIHDIITSLPEGYGTSCGAKGGQLSGGQKQRIAIARALVRNPKILLLDEATSALDNKSEKIVQEALDQARTGRTCLTIAHRLSTIRNSDKICVVDRGQIKESGRHEQLLQQQGIYYKLNMAQERPENEKVK</sequence>
<comment type="subcellular location">
    <subcellularLocation>
        <location evidence="1">Membrane</location>
        <topology evidence="1">Multi-pass membrane protein</topology>
    </subcellularLocation>
</comment>
<dbReference type="GO" id="GO:0015421">
    <property type="term" value="F:ABC-type oligopeptide transporter activity"/>
    <property type="evidence" value="ECO:0007669"/>
    <property type="project" value="TreeGrafter"/>
</dbReference>
<feature type="transmembrane region" description="Helical" evidence="13">
    <location>
        <begin position="992"/>
        <end position="1012"/>
    </location>
</feature>
<keyword evidence="11" id="KW-0325">Glycoprotein</keyword>
<evidence type="ECO:0000256" key="11">
    <source>
        <dbReference type="ARBA" id="ARBA00023180"/>
    </source>
</evidence>
<keyword evidence="7" id="KW-0067">ATP-binding</keyword>
<dbReference type="GO" id="GO:0016887">
    <property type="term" value="F:ATP hydrolysis activity"/>
    <property type="evidence" value="ECO:0007669"/>
    <property type="project" value="InterPro"/>
</dbReference>
<keyword evidence="8" id="KW-1278">Translocase</keyword>
<feature type="region of interest" description="Disordered" evidence="12">
    <location>
        <begin position="1"/>
        <end position="38"/>
    </location>
</feature>
<proteinExistence type="inferred from homology"/>
<dbReference type="PANTHER" id="PTHR43394:SF27">
    <property type="entry name" value="ATP-DEPENDENT TRANSLOCASE ABCB1-LIKE"/>
    <property type="match status" value="1"/>
</dbReference>
<accession>A0A814U1I4</accession>
<dbReference type="CDD" id="cd18577">
    <property type="entry name" value="ABC_6TM_Pgp_ABCB1_D1_like"/>
    <property type="match status" value="1"/>
</dbReference>
<evidence type="ECO:0000256" key="2">
    <source>
        <dbReference type="ARBA" id="ARBA00007577"/>
    </source>
</evidence>
<dbReference type="SMART" id="SM00382">
    <property type="entry name" value="AAA"/>
    <property type="match status" value="2"/>
</dbReference>
<evidence type="ECO:0000256" key="8">
    <source>
        <dbReference type="ARBA" id="ARBA00022967"/>
    </source>
</evidence>
<dbReference type="InterPro" id="IPR003593">
    <property type="entry name" value="AAA+_ATPase"/>
</dbReference>
<feature type="transmembrane region" description="Helical" evidence="13">
    <location>
        <begin position="92"/>
        <end position="116"/>
    </location>
</feature>
<dbReference type="PROSITE" id="PS00211">
    <property type="entry name" value="ABC_TRANSPORTER_1"/>
    <property type="match status" value="2"/>
</dbReference>
<feature type="domain" description="ABC transporter" evidence="14">
    <location>
        <begin position="434"/>
        <end position="667"/>
    </location>
</feature>
<dbReference type="Pfam" id="PF00664">
    <property type="entry name" value="ABC_membrane"/>
    <property type="match status" value="2"/>
</dbReference>
<evidence type="ECO:0000259" key="14">
    <source>
        <dbReference type="PROSITE" id="PS50893"/>
    </source>
</evidence>
<feature type="region of interest" description="Disordered" evidence="12">
    <location>
        <begin position="54"/>
        <end position="74"/>
    </location>
</feature>
<dbReference type="SUPFAM" id="SSF52540">
    <property type="entry name" value="P-loop containing nucleoside triphosphate hydrolases"/>
    <property type="match status" value="2"/>
</dbReference>
<feature type="transmembrane region" description="Helical" evidence="13">
    <location>
        <begin position="157"/>
        <end position="176"/>
    </location>
</feature>
<feature type="transmembrane region" description="Helical" evidence="13">
    <location>
        <begin position="370"/>
        <end position="391"/>
    </location>
</feature>
<feature type="compositionally biased region" description="Basic and acidic residues" evidence="12">
    <location>
        <begin position="61"/>
        <end position="74"/>
    </location>
</feature>
<feature type="transmembrane region" description="Helical" evidence="13">
    <location>
        <begin position="256"/>
        <end position="277"/>
    </location>
</feature>
<dbReference type="Pfam" id="PF00005">
    <property type="entry name" value="ABC_tran"/>
    <property type="match status" value="2"/>
</dbReference>
<dbReference type="InterPro" id="IPR036640">
    <property type="entry name" value="ABC1_TM_sf"/>
</dbReference>
<dbReference type="PANTHER" id="PTHR43394">
    <property type="entry name" value="ATP-DEPENDENT PERMEASE MDL1, MITOCHONDRIAL"/>
    <property type="match status" value="1"/>
</dbReference>
<feature type="transmembrane region" description="Helical" evidence="13">
    <location>
        <begin position="888"/>
        <end position="906"/>
    </location>
</feature>
<evidence type="ECO:0000313" key="16">
    <source>
        <dbReference type="EMBL" id="CAF1167618.1"/>
    </source>
</evidence>
<dbReference type="SUPFAM" id="SSF90123">
    <property type="entry name" value="ABC transporter transmembrane region"/>
    <property type="match status" value="2"/>
</dbReference>
<comment type="similarity">
    <text evidence="2">Belongs to the ABC transporter superfamily. ABCB family. Multidrug resistance exporter (TC 3.A.1.201) subfamily.</text>
</comment>
<name>A0A814U1I4_9BILA</name>
<evidence type="ECO:0000256" key="1">
    <source>
        <dbReference type="ARBA" id="ARBA00004141"/>
    </source>
</evidence>
<dbReference type="FunFam" id="1.20.1560.10:FF:000009">
    <property type="entry name" value="ABC transporter B family member 1"/>
    <property type="match status" value="1"/>
</dbReference>
<protein>
    <submittedName>
        <fullName evidence="16">Uncharacterized protein</fullName>
    </submittedName>
</protein>
<feature type="transmembrane region" description="Helical" evidence="13">
    <location>
        <begin position="812"/>
        <end position="833"/>
    </location>
</feature>
<keyword evidence="10 13" id="KW-0472">Membrane</keyword>
<evidence type="ECO:0000256" key="7">
    <source>
        <dbReference type="ARBA" id="ARBA00022840"/>
    </source>
</evidence>
<evidence type="ECO:0000256" key="3">
    <source>
        <dbReference type="ARBA" id="ARBA00022448"/>
    </source>
</evidence>
<evidence type="ECO:0000313" key="17">
    <source>
        <dbReference type="Proteomes" id="UP000663864"/>
    </source>
</evidence>
<evidence type="ECO:0000256" key="13">
    <source>
        <dbReference type="SAM" id="Phobius"/>
    </source>
</evidence>
<dbReference type="InterPro" id="IPR003439">
    <property type="entry name" value="ABC_transporter-like_ATP-bd"/>
</dbReference>
<evidence type="ECO:0000256" key="12">
    <source>
        <dbReference type="SAM" id="MobiDB-lite"/>
    </source>
</evidence>
<feature type="domain" description="ABC transmembrane type-1" evidence="15">
    <location>
        <begin position="96"/>
        <end position="399"/>
    </location>
</feature>
<dbReference type="InterPro" id="IPR017871">
    <property type="entry name" value="ABC_transporter-like_CS"/>
</dbReference>
<keyword evidence="9 13" id="KW-1133">Transmembrane helix</keyword>
<evidence type="ECO:0000259" key="15">
    <source>
        <dbReference type="PROSITE" id="PS50929"/>
    </source>
</evidence>
<feature type="domain" description="ABC transmembrane type-1" evidence="15">
    <location>
        <begin position="768"/>
        <end position="1058"/>
    </location>
</feature>